<protein>
    <recommendedName>
        <fullName evidence="4">PLAT domain-containing protein</fullName>
    </recommendedName>
</protein>
<name>A0A1X9LKL5_9MICO</name>
<evidence type="ECO:0000256" key="1">
    <source>
        <dbReference type="SAM" id="SignalP"/>
    </source>
</evidence>
<sequence>MAAVGATLAALFTATATAPASASDLTVVSVGTSSLVSGNTDYQDYGTTFTLAVVGHWSGHTLESIDICSGALGDLDTIYVNALAYTQDGTTVELGAKDVVSTDCQSWSIGTSYTPASDGELVRIWADVTYAAGQHRQTVSFVQ</sequence>
<evidence type="ECO:0000313" key="2">
    <source>
        <dbReference type="EMBL" id="ARJ05713.1"/>
    </source>
</evidence>
<reference evidence="2 3" key="1">
    <citation type="submission" date="2017-04" db="EMBL/GenBank/DDBJ databases">
        <authorList>
            <person name="Afonso C.L."/>
            <person name="Miller P.J."/>
            <person name="Scott M.A."/>
            <person name="Spackman E."/>
            <person name="Goraichik I."/>
            <person name="Dimitrov K.M."/>
            <person name="Suarez D.L."/>
            <person name="Swayne D.E."/>
        </authorList>
    </citation>
    <scope>NUCLEOTIDE SEQUENCE [LARGE SCALE GENOMIC DNA]</scope>
    <source>
        <strain evidence="3">XA(T)</strain>
    </source>
</reference>
<evidence type="ECO:0000313" key="3">
    <source>
        <dbReference type="Proteomes" id="UP000192775"/>
    </source>
</evidence>
<feature type="signal peptide" evidence="1">
    <location>
        <begin position="1"/>
        <end position="22"/>
    </location>
</feature>
<evidence type="ECO:0008006" key="4">
    <source>
        <dbReference type="Google" id="ProtNLM"/>
    </source>
</evidence>
<gene>
    <name evidence="2" type="ORF">B5808_11120</name>
</gene>
<organism evidence="2 3">
    <name type="scientific">Cnuibacter physcomitrellae</name>
    <dbReference type="NCBI Taxonomy" id="1619308"/>
    <lineage>
        <taxon>Bacteria</taxon>
        <taxon>Bacillati</taxon>
        <taxon>Actinomycetota</taxon>
        <taxon>Actinomycetes</taxon>
        <taxon>Micrococcales</taxon>
        <taxon>Microbacteriaceae</taxon>
        <taxon>Cnuibacter</taxon>
    </lineage>
</organism>
<keyword evidence="3" id="KW-1185">Reference proteome</keyword>
<keyword evidence="1" id="KW-0732">Signal</keyword>
<dbReference type="EMBL" id="CP020715">
    <property type="protein sequence ID" value="ARJ05713.1"/>
    <property type="molecule type" value="Genomic_DNA"/>
</dbReference>
<accession>A0A1X9LKL5</accession>
<proteinExistence type="predicted"/>
<feature type="chain" id="PRO_5012101091" description="PLAT domain-containing protein" evidence="1">
    <location>
        <begin position="23"/>
        <end position="143"/>
    </location>
</feature>
<dbReference type="KEGG" id="cphy:B5808_11120"/>
<dbReference type="Proteomes" id="UP000192775">
    <property type="component" value="Chromosome"/>
</dbReference>
<dbReference type="AlphaFoldDB" id="A0A1X9LKL5"/>